<feature type="domain" description="Phospholipase/carboxylesterase/thioesterase" evidence="3">
    <location>
        <begin position="23"/>
        <end position="222"/>
    </location>
</feature>
<dbReference type="Pfam" id="PF02230">
    <property type="entry name" value="Abhydrolase_2"/>
    <property type="match status" value="1"/>
</dbReference>
<dbReference type="GO" id="GO:0016787">
    <property type="term" value="F:hydrolase activity"/>
    <property type="evidence" value="ECO:0007669"/>
    <property type="project" value="UniProtKB-KW"/>
</dbReference>
<keyword evidence="2" id="KW-0378">Hydrolase</keyword>
<accession>M0PFS6</accession>
<evidence type="ECO:0000313" key="5">
    <source>
        <dbReference type="Proteomes" id="UP000011575"/>
    </source>
</evidence>
<dbReference type="SUPFAM" id="SSF53474">
    <property type="entry name" value="alpha/beta-Hydrolases"/>
    <property type="match status" value="1"/>
</dbReference>
<dbReference type="PATRIC" id="fig|1230454.4.peg.818"/>
<proteinExistence type="inferred from homology"/>
<dbReference type="InterPro" id="IPR003140">
    <property type="entry name" value="PLipase/COase/thioEstase"/>
</dbReference>
<dbReference type="AlphaFoldDB" id="M0PFS6"/>
<dbReference type="PANTHER" id="PTHR10655:SF17">
    <property type="entry name" value="LYSOPHOSPHOLIPASE-LIKE PROTEIN 1"/>
    <property type="match status" value="1"/>
</dbReference>
<dbReference type="Proteomes" id="UP000011575">
    <property type="component" value="Unassembled WGS sequence"/>
</dbReference>
<dbReference type="EMBL" id="AOJI01000017">
    <property type="protein sequence ID" value="EMA68753.1"/>
    <property type="molecule type" value="Genomic_DNA"/>
</dbReference>
<evidence type="ECO:0000259" key="3">
    <source>
        <dbReference type="Pfam" id="PF02230"/>
    </source>
</evidence>
<reference evidence="4 5" key="1">
    <citation type="journal article" date="2014" name="PLoS Genet.">
        <title>Phylogenetically driven sequencing of extremely halophilic archaea reveals strategies for static and dynamic osmo-response.</title>
        <authorList>
            <person name="Becker E.A."/>
            <person name="Seitzer P.M."/>
            <person name="Tritt A."/>
            <person name="Larsen D."/>
            <person name="Krusor M."/>
            <person name="Yao A.I."/>
            <person name="Wu D."/>
            <person name="Madern D."/>
            <person name="Eisen J.A."/>
            <person name="Darling A.E."/>
            <person name="Facciotti M.T."/>
        </authorList>
    </citation>
    <scope>NUCLEOTIDE SEQUENCE [LARGE SCALE GENOMIC DNA]</scope>
    <source>
        <strain evidence="4 5">JCM 13560</strain>
    </source>
</reference>
<dbReference type="OrthoDB" id="203477at2157"/>
<dbReference type="Gene3D" id="3.40.50.1820">
    <property type="entry name" value="alpha/beta hydrolase"/>
    <property type="match status" value="1"/>
</dbReference>
<evidence type="ECO:0000256" key="1">
    <source>
        <dbReference type="ARBA" id="ARBA00006499"/>
    </source>
</evidence>
<comment type="similarity">
    <text evidence="1">Belongs to the AB hydrolase superfamily. AB hydrolase 2 family.</text>
</comment>
<keyword evidence="5" id="KW-1185">Reference proteome</keyword>
<gene>
    <name evidence="4" type="ORF">C461_03962</name>
</gene>
<dbReference type="PANTHER" id="PTHR10655">
    <property type="entry name" value="LYSOPHOSPHOLIPASE-RELATED"/>
    <property type="match status" value="1"/>
</dbReference>
<comment type="caution">
    <text evidence="4">The sequence shown here is derived from an EMBL/GenBank/DDBJ whole genome shotgun (WGS) entry which is preliminary data.</text>
</comment>
<evidence type="ECO:0000313" key="4">
    <source>
        <dbReference type="EMBL" id="EMA68753.1"/>
    </source>
</evidence>
<dbReference type="InterPro" id="IPR050565">
    <property type="entry name" value="LYPA1-2/EST-like"/>
</dbReference>
<organism evidence="4 5">
    <name type="scientific">Halorubrum aidingense JCM 13560</name>
    <dbReference type="NCBI Taxonomy" id="1230454"/>
    <lineage>
        <taxon>Archaea</taxon>
        <taxon>Methanobacteriati</taxon>
        <taxon>Methanobacteriota</taxon>
        <taxon>Stenosarchaea group</taxon>
        <taxon>Halobacteria</taxon>
        <taxon>Halobacteriales</taxon>
        <taxon>Haloferacaceae</taxon>
        <taxon>Halorubrum</taxon>
    </lineage>
</organism>
<sequence>MADLPLEHVHVAPDAESETDLAAEATEAAPAVFILHGRGADEEDLLPVARHLPDDHHVFSLRAPDPLHGGYTWYDLDLSAGGLEASQPDAADFRRSLDLVAESVDAAVDAYSLDPDRIGLLGFSQGAITSLSLVLENPDRYAWVVALHGYLADSHADLDPDGIEGKPVFVAAGAGDRVIPESRSLDAADRFAEIGAAVTRGSYPGGHGIGQEELADVVAFVESQRV</sequence>
<protein>
    <submittedName>
        <fullName evidence="4">Phospholipase/carboxylesterase</fullName>
    </submittedName>
</protein>
<dbReference type="InterPro" id="IPR029058">
    <property type="entry name" value="AB_hydrolase_fold"/>
</dbReference>
<name>M0PFS6_9EURY</name>
<dbReference type="STRING" id="1230454.C461_03962"/>
<evidence type="ECO:0000256" key="2">
    <source>
        <dbReference type="ARBA" id="ARBA00022801"/>
    </source>
</evidence>
<dbReference type="RefSeq" id="WP_007998839.1">
    <property type="nucleotide sequence ID" value="NZ_AOJI01000017.1"/>
</dbReference>